<protein>
    <submittedName>
        <fullName evidence="3">KAP family P-loop domain protein</fullName>
    </submittedName>
</protein>
<reference evidence="3 6" key="2">
    <citation type="submission" date="2018-04" db="EMBL/GenBank/DDBJ databases">
        <title>Genomes of the Obligate Erwinia dacicola and Facultative Enterobacter sp. OLF Endosymbionts of the Olive Fruit fly, Bactrocera oleae.</title>
        <authorList>
            <person name="Estes A.M."/>
            <person name="Hearn D.J."/>
            <person name="Agarwal S."/>
            <person name="Pierson E.A."/>
            <person name="Dunning-Hotopp J.C."/>
        </authorList>
    </citation>
    <scope>NUCLEOTIDE SEQUENCE [LARGE SCALE GENOMIC DNA]</scope>
    <source>
        <strain evidence="3 6">Oroville</strain>
    </source>
</reference>
<dbReference type="SUPFAM" id="SSF52540">
    <property type="entry name" value="P-loop containing nucleoside triphosphate hydrolases"/>
    <property type="match status" value="1"/>
</dbReference>
<evidence type="ECO:0000259" key="1">
    <source>
        <dbReference type="Pfam" id="PF07693"/>
    </source>
</evidence>
<name>A0A1E7Z488_9GAMM</name>
<dbReference type="PANTHER" id="PTHR22674:SF6">
    <property type="entry name" value="NTPASE KAP FAMILY P-LOOP DOMAIN-CONTAINING PROTEIN 1"/>
    <property type="match status" value="1"/>
</dbReference>
<dbReference type="InterPro" id="IPR052754">
    <property type="entry name" value="NTPase_KAP_P-loop"/>
</dbReference>
<dbReference type="InterPro" id="IPR011646">
    <property type="entry name" value="KAP_P-loop"/>
</dbReference>
<dbReference type="EMBL" id="LJAM02000047">
    <property type="protein sequence ID" value="RAP72291.1"/>
    <property type="molecule type" value="Genomic_DNA"/>
</dbReference>
<dbReference type="EMBL" id="LJAM02000046">
    <property type="protein sequence ID" value="RAP72294.1"/>
    <property type="molecule type" value="Genomic_DNA"/>
</dbReference>
<proteinExistence type="predicted"/>
<organism evidence="2 5">
    <name type="scientific">Candidatus Erwinia dacicola</name>
    <dbReference type="NCBI Taxonomy" id="252393"/>
    <lineage>
        <taxon>Bacteria</taxon>
        <taxon>Pseudomonadati</taxon>
        <taxon>Pseudomonadota</taxon>
        <taxon>Gammaproteobacteria</taxon>
        <taxon>Enterobacterales</taxon>
        <taxon>Erwiniaceae</taxon>
        <taxon>Erwinia</taxon>
    </lineage>
</organism>
<dbReference type="InterPro" id="IPR027417">
    <property type="entry name" value="P-loop_NTPase"/>
</dbReference>
<comment type="caution">
    <text evidence="2">The sequence shown here is derived from an EMBL/GenBank/DDBJ whole genome shotgun (WGS) entry which is preliminary data.</text>
</comment>
<gene>
    <name evidence="4" type="ORF">ACZ87_00875</name>
    <name evidence="3" type="ORF">ACZ87_00885</name>
    <name evidence="2" type="ORF">BBW68_00650</name>
</gene>
<dbReference type="Proteomes" id="UP000243534">
    <property type="component" value="Unassembled WGS sequence"/>
</dbReference>
<evidence type="ECO:0000313" key="6">
    <source>
        <dbReference type="Proteomes" id="UP000244334"/>
    </source>
</evidence>
<dbReference type="Gene3D" id="3.40.50.300">
    <property type="entry name" value="P-loop containing nucleotide triphosphate hydrolases"/>
    <property type="match status" value="1"/>
</dbReference>
<evidence type="ECO:0000313" key="4">
    <source>
        <dbReference type="EMBL" id="RAP72294.1"/>
    </source>
</evidence>
<dbReference type="RefSeq" id="WP_070133689.1">
    <property type="nucleotide sequence ID" value="NZ_LJAM02000046.1"/>
</dbReference>
<evidence type="ECO:0000313" key="3">
    <source>
        <dbReference type="EMBL" id="RAP72291.1"/>
    </source>
</evidence>
<dbReference type="PANTHER" id="PTHR22674">
    <property type="entry name" value="NTPASE, KAP FAMILY P-LOOP DOMAIN-CONTAINING 1"/>
    <property type="match status" value="1"/>
</dbReference>
<dbReference type="EMBL" id="MAYS01000057">
    <property type="protein sequence ID" value="OFC63600.1"/>
    <property type="molecule type" value="Genomic_DNA"/>
</dbReference>
<reference evidence="2 5" key="1">
    <citation type="submission" date="2016-07" db="EMBL/GenBank/DDBJ databases">
        <authorList>
            <person name="Yuval B."/>
        </authorList>
    </citation>
    <scope>NUCLEOTIDE SEQUENCE [LARGE SCALE GENOMIC DNA]</scope>
    <source>
        <strain evidence="2 5">IL</strain>
    </source>
</reference>
<keyword evidence="6" id="KW-1185">Reference proteome</keyword>
<evidence type="ECO:0000313" key="2">
    <source>
        <dbReference type="EMBL" id="OFC63600.1"/>
    </source>
</evidence>
<accession>A0A1E7Z488</accession>
<evidence type="ECO:0000313" key="5">
    <source>
        <dbReference type="Proteomes" id="UP000243534"/>
    </source>
</evidence>
<feature type="domain" description="KAP NTPase" evidence="1">
    <location>
        <begin position="29"/>
        <end position="333"/>
    </location>
</feature>
<dbReference type="Pfam" id="PF07693">
    <property type="entry name" value="KAP_NTPase"/>
    <property type="match status" value="1"/>
</dbReference>
<dbReference type="Proteomes" id="UP000244334">
    <property type="component" value="Unassembled WGS sequence"/>
</dbReference>
<sequence>MKYKCIPGGVRAGNDLPVATPEDDRYGFTSLAENLSQSIFALDTDVSTVVGIEGAWGAGKTSLLNLLQLQLKKDKPDNTHIIPISPWLSASGTSSVESLLIPVAAILDKEQEKQYSWLRRLKRKIWSGRASAIATDVLRYAQQASGKIAPLAELASNWVPGFGIAGKIMKTVSTADLSASRQTTAALRADIEKRISDMDLNFVIVLDDLDRLEPEQAVDVLRMVRSVADFSRFRYIMCYDPIVLGHAVEVGLNIKDGQRYLQKIIQLSFSLPRPESFDLRNEFMAGSIQLFEKVNGSEPDYSLIEDIRSVTGTFGAMLNTPREVRLVLGSLAFRYPPLKDSVWFPDLCLLHLLRVTFPSMYDWTEHYLTEYATVASGNGQVTVKENHAIADELNNLMSSLPPASPLSLMELAKWLPGIEGINQQSLKLFVLERDAVRSQADSAKRLRSGFHWRFYFAFSPPKDVLPVAFFEELFDVAGKTDAPSELTSLLFNKMTGNGYTTRWWFDHILDRLTPAMLGQATSVQCRGLLLFLFKNGREVLRRYYARGEWLTVYSIQLRELADNLLRRLVIDNRSEALALLGNSLTNDGTLNWSVSYLRHLLWQNGLAGNRPANESDRVLYDQDLKMLCAKASACFECPENRDMLWREDDMSEIIYAWRDINSPERVAAWIQSETRDDGNFLDVLMRLRYDGISSASGRYKGLSMSNMETIFGKDYSVADRLNKIEAEGGFSEQIQQIQDALSHGMD</sequence>
<dbReference type="AlphaFoldDB" id="A0A1E7Z488"/>